<evidence type="ECO:0000256" key="10">
    <source>
        <dbReference type="ARBA" id="ARBA00023310"/>
    </source>
</evidence>
<dbReference type="InterPro" id="IPR036121">
    <property type="entry name" value="ATPase_F1/V1/A1_a/bsu_N_sf"/>
</dbReference>
<gene>
    <name evidence="16" type="primary">ATP1</name>
    <name evidence="16" type="ORF">CDV56_106680</name>
</gene>
<dbReference type="STRING" id="41047.A0A397H518"/>
<evidence type="ECO:0000256" key="7">
    <source>
        <dbReference type="ARBA" id="ARBA00023065"/>
    </source>
</evidence>
<dbReference type="GeneID" id="38128654"/>
<proteinExistence type="inferred from homology"/>
<feature type="domain" description="ATPase F1/V1/A1 complex alpha/beta subunit nucleotide-binding" evidence="13">
    <location>
        <begin position="195"/>
        <end position="418"/>
    </location>
</feature>
<dbReference type="FunFam" id="1.20.150.20:FF:000001">
    <property type="entry name" value="ATP synthase subunit alpha"/>
    <property type="match status" value="1"/>
</dbReference>
<dbReference type="InterPro" id="IPR023366">
    <property type="entry name" value="ATP_synth_asu-like_sf"/>
</dbReference>
<dbReference type="Gene3D" id="1.20.150.20">
    <property type="entry name" value="ATP synthase alpha/beta chain, C-terminal domain"/>
    <property type="match status" value="1"/>
</dbReference>
<dbReference type="Pfam" id="PF00006">
    <property type="entry name" value="ATP-synt_ab"/>
    <property type="match status" value="1"/>
</dbReference>
<evidence type="ECO:0000259" key="14">
    <source>
        <dbReference type="Pfam" id="PF00306"/>
    </source>
</evidence>
<evidence type="ECO:0000256" key="5">
    <source>
        <dbReference type="ARBA" id="ARBA00022781"/>
    </source>
</evidence>
<comment type="function">
    <text evidence="12">Produces ATP from ADP in the presence of a proton gradient across the membrane.</text>
</comment>
<evidence type="ECO:0000256" key="9">
    <source>
        <dbReference type="ARBA" id="ARBA00023196"/>
    </source>
</evidence>
<dbReference type="InterPro" id="IPR004100">
    <property type="entry name" value="ATPase_F1/V1/A1_a/bsu_N"/>
</dbReference>
<comment type="caution">
    <text evidence="16">The sequence shown here is derived from an EMBL/GenBank/DDBJ whole genome shotgun (WGS) entry which is preliminary data.</text>
</comment>
<reference evidence="16" key="1">
    <citation type="submission" date="2018-08" db="EMBL/GenBank/DDBJ databases">
        <title>Draft genome sequence of azole-resistant Aspergillus thermomutatus (Neosartorya pseudofischeri) strain HMR AF 39, isolated from a human nasal aspirate.</title>
        <authorList>
            <person name="Parent-Michaud M."/>
            <person name="Dufresne P.J."/>
            <person name="Fournier E."/>
            <person name="Martineau C."/>
            <person name="Moreira S."/>
            <person name="Perkins V."/>
            <person name="De Repentigny L."/>
            <person name="Dufresne S.F."/>
        </authorList>
    </citation>
    <scope>NUCLEOTIDE SEQUENCE [LARGE SCALE GENOMIC DNA]</scope>
    <source>
        <strain evidence="16">HMR AF 39</strain>
    </source>
</reference>
<comment type="subcellular location">
    <subcellularLocation>
        <location evidence="1">Mitochondrion inner membrane</location>
    </subcellularLocation>
</comment>
<dbReference type="Pfam" id="PF00306">
    <property type="entry name" value="ATP-synt_ab_C"/>
    <property type="match status" value="1"/>
</dbReference>
<keyword evidence="10 12" id="KW-0066">ATP synthesis</keyword>
<dbReference type="NCBIfam" id="NF009884">
    <property type="entry name" value="PRK13343.1"/>
    <property type="match status" value="1"/>
</dbReference>
<dbReference type="InterPro" id="IPR033732">
    <property type="entry name" value="ATP_synth_F1_a_nt-bd_dom"/>
</dbReference>
<protein>
    <recommendedName>
        <fullName evidence="12">ATP synthase subunit alpha</fullName>
    </recommendedName>
</protein>
<accession>A0A397H518</accession>
<evidence type="ECO:0000256" key="2">
    <source>
        <dbReference type="ARBA" id="ARBA00008936"/>
    </source>
</evidence>
<name>A0A397H518_ASPTH</name>
<dbReference type="VEuPathDB" id="FungiDB:CDV56_106680"/>
<keyword evidence="17" id="KW-1185">Reference proteome</keyword>
<dbReference type="GO" id="GO:0005743">
    <property type="term" value="C:mitochondrial inner membrane"/>
    <property type="evidence" value="ECO:0007669"/>
    <property type="project" value="UniProtKB-SubCell"/>
</dbReference>
<dbReference type="NCBIfam" id="TIGR00962">
    <property type="entry name" value="atpA"/>
    <property type="match status" value="1"/>
</dbReference>
<dbReference type="CDD" id="cd18116">
    <property type="entry name" value="ATP-synt_F1_alpha_N"/>
    <property type="match status" value="1"/>
</dbReference>
<dbReference type="CDD" id="cd01132">
    <property type="entry name" value="F1-ATPase_alpha_CD"/>
    <property type="match status" value="1"/>
</dbReference>
<feature type="domain" description="ATPase F1/V1/A1 complex alpha/beta subunit N-terminal" evidence="15">
    <location>
        <begin position="72"/>
        <end position="138"/>
    </location>
</feature>
<dbReference type="InterPro" id="IPR038376">
    <property type="entry name" value="ATP_synth_asu_C_sf"/>
</dbReference>
<dbReference type="Gene3D" id="3.40.50.300">
    <property type="entry name" value="P-loop containing nucleotide triphosphate hydrolases"/>
    <property type="match status" value="1"/>
</dbReference>
<dbReference type="GO" id="GO:0043531">
    <property type="term" value="F:ADP binding"/>
    <property type="evidence" value="ECO:0007669"/>
    <property type="project" value="TreeGrafter"/>
</dbReference>
<evidence type="ECO:0000256" key="1">
    <source>
        <dbReference type="ARBA" id="ARBA00004273"/>
    </source>
</evidence>
<dbReference type="InterPro" id="IPR000793">
    <property type="entry name" value="ATP_synth_asu_C"/>
</dbReference>
<keyword evidence="5 11" id="KW-0375">Hydrogen ion transport</keyword>
<dbReference type="RefSeq" id="XP_026615181.1">
    <property type="nucleotide sequence ID" value="XM_026760299.1"/>
</dbReference>
<keyword evidence="7 11" id="KW-0406">Ion transport</keyword>
<sequence>MFRNALRQSSRTVAAATATGRIASVRAAVPGPLAGASKQVRSYAAEAKASPTEVSSILEQRIRGVQEEAGLAETGRVLSVGDGIARVHGMTNVQAEELVEFASGVKGMCMNLEAGQVGVVLFGSDRLVKEGETVKRTGEIVDVPVGPELLGRVVDALGNPIDGKGPINTKAKSRAQLKAPGILPRRSVNQPVQTGLKCVDSMVPIGRGQRELIIGDRQTGKTAVALDAMLNQKRWNNSSDESKKLYCIYVAVGQKRSTVAQLVKTLEENDAMKYSIVVAATASEAAPLQYLAPFTGCAMGEWFRDNGRHAVIVYDDLSKQAVAYRQMSLLLRRPPGREAYPGDVFYLHSRLLERAAKMNEKHGGGSLTALPVIETQGGDVSAYIPTNVISITDGQIFLEAELFYKGIRPAINVGLSVSRVGSAAQVKAMKQVAGSLKLFLAQYREVAAFAQFGSDLDASTKQTLARGERLTELLKQKQYSPMAVSDMVPLIFAGVNGYLDGIPVGKILQWESDFLASVKSNQPELLETIDKEGQVSKDLEAQLRETIENFNKSFNA</sequence>
<dbReference type="Proteomes" id="UP000215305">
    <property type="component" value="Unassembled WGS sequence"/>
</dbReference>
<evidence type="ECO:0000259" key="15">
    <source>
        <dbReference type="Pfam" id="PF02874"/>
    </source>
</evidence>
<dbReference type="EMBL" id="NKHU02000075">
    <property type="protein sequence ID" value="RHZ57799.1"/>
    <property type="molecule type" value="Genomic_DNA"/>
</dbReference>
<dbReference type="GO" id="GO:0005524">
    <property type="term" value="F:ATP binding"/>
    <property type="evidence" value="ECO:0007669"/>
    <property type="project" value="UniProtKB-KW"/>
</dbReference>
<dbReference type="InterPro" id="IPR005294">
    <property type="entry name" value="ATP_synth_F1_asu"/>
</dbReference>
<dbReference type="GO" id="GO:0046933">
    <property type="term" value="F:proton-transporting ATP synthase activity, rotational mechanism"/>
    <property type="evidence" value="ECO:0007669"/>
    <property type="project" value="InterPro"/>
</dbReference>
<dbReference type="CDD" id="cd18113">
    <property type="entry name" value="ATP-synt_F1_alpha_C"/>
    <property type="match status" value="1"/>
</dbReference>
<evidence type="ECO:0000313" key="16">
    <source>
        <dbReference type="EMBL" id="RHZ57799.1"/>
    </source>
</evidence>
<dbReference type="PANTHER" id="PTHR48082">
    <property type="entry name" value="ATP SYNTHASE SUBUNIT ALPHA, MITOCHONDRIAL"/>
    <property type="match status" value="1"/>
</dbReference>
<dbReference type="FunFam" id="2.40.30.20:FF:000001">
    <property type="entry name" value="ATP synthase subunit alpha"/>
    <property type="match status" value="1"/>
</dbReference>
<keyword evidence="3 11" id="KW-0813">Transport</keyword>
<keyword evidence="4 12" id="KW-0547">Nucleotide-binding</keyword>
<dbReference type="OrthoDB" id="9805536at2759"/>
<evidence type="ECO:0000256" key="8">
    <source>
        <dbReference type="ARBA" id="ARBA00023136"/>
    </source>
</evidence>
<dbReference type="SUPFAM" id="SSF52540">
    <property type="entry name" value="P-loop containing nucleoside triphosphate hydrolases"/>
    <property type="match status" value="1"/>
</dbReference>
<dbReference type="SUPFAM" id="SSF47917">
    <property type="entry name" value="C-terminal domain of alpha and beta subunits of F1 ATP synthase"/>
    <property type="match status" value="1"/>
</dbReference>
<dbReference type="PANTHER" id="PTHR48082:SF2">
    <property type="entry name" value="ATP SYNTHASE SUBUNIT ALPHA, MITOCHONDRIAL"/>
    <property type="match status" value="1"/>
</dbReference>
<keyword evidence="6 12" id="KW-0067">ATP-binding</keyword>
<dbReference type="InterPro" id="IPR000194">
    <property type="entry name" value="ATPase_F1/V1/A1_a/bsu_nucl-bd"/>
</dbReference>
<dbReference type="SUPFAM" id="SSF50615">
    <property type="entry name" value="N-terminal domain of alpha and beta subunits of F1 ATP synthase"/>
    <property type="match status" value="1"/>
</dbReference>
<evidence type="ECO:0000256" key="4">
    <source>
        <dbReference type="ARBA" id="ARBA00022741"/>
    </source>
</evidence>
<evidence type="ECO:0000313" key="17">
    <source>
        <dbReference type="Proteomes" id="UP000215305"/>
    </source>
</evidence>
<dbReference type="PROSITE" id="PS00152">
    <property type="entry name" value="ATPASE_ALPHA_BETA"/>
    <property type="match status" value="1"/>
</dbReference>
<evidence type="ECO:0000256" key="11">
    <source>
        <dbReference type="RuleBase" id="RU000339"/>
    </source>
</evidence>
<dbReference type="PIRSF" id="PIRSF039088">
    <property type="entry name" value="F_ATPase_subunit_alpha"/>
    <property type="match status" value="1"/>
</dbReference>
<dbReference type="Pfam" id="PF02874">
    <property type="entry name" value="ATP-synt_ab_N"/>
    <property type="match status" value="1"/>
</dbReference>
<dbReference type="InterPro" id="IPR027417">
    <property type="entry name" value="P-loop_NTPase"/>
</dbReference>
<evidence type="ECO:0000259" key="13">
    <source>
        <dbReference type="Pfam" id="PF00006"/>
    </source>
</evidence>
<keyword evidence="9 12" id="KW-0139">CF(1)</keyword>
<feature type="domain" description="ATP synthase alpha subunit C-terminal" evidence="14">
    <location>
        <begin position="425"/>
        <end position="550"/>
    </location>
</feature>
<dbReference type="AlphaFoldDB" id="A0A397H518"/>
<evidence type="ECO:0000256" key="3">
    <source>
        <dbReference type="ARBA" id="ARBA00022448"/>
    </source>
</evidence>
<comment type="similarity">
    <text evidence="2 11">Belongs to the ATPase alpha/beta chains family.</text>
</comment>
<evidence type="ECO:0000256" key="12">
    <source>
        <dbReference type="RuleBase" id="RU003551"/>
    </source>
</evidence>
<dbReference type="HAMAP" id="MF_01346">
    <property type="entry name" value="ATP_synth_alpha_bact"/>
    <property type="match status" value="1"/>
</dbReference>
<dbReference type="FunFam" id="3.40.50.300:FF:004039">
    <property type="entry name" value="ATP synthase subunit alpha, mitochondrial"/>
    <property type="match status" value="1"/>
</dbReference>
<keyword evidence="8" id="KW-0472">Membrane</keyword>
<organism evidence="16 17">
    <name type="scientific">Aspergillus thermomutatus</name>
    <name type="common">Neosartorya pseudofischeri</name>
    <dbReference type="NCBI Taxonomy" id="41047"/>
    <lineage>
        <taxon>Eukaryota</taxon>
        <taxon>Fungi</taxon>
        <taxon>Dikarya</taxon>
        <taxon>Ascomycota</taxon>
        <taxon>Pezizomycotina</taxon>
        <taxon>Eurotiomycetes</taxon>
        <taxon>Eurotiomycetidae</taxon>
        <taxon>Eurotiales</taxon>
        <taxon>Aspergillaceae</taxon>
        <taxon>Aspergillus</taxon>
        <taxon>Aspergillus subgen. Fumigati</taxon>
    </lineage>
</organism>
<dbReference type="InterPro" id="IPR020003">
    <property type="entry name" value="ATPase_a/bsu_AS"/>
</dbReference>
<dbReference type="Gene3D" id="2.40.30.20">
    <property type="match status" value="1"/>
</dbReference>
<dbReference type="GO" id="GO:0045259">
    <property type="term" value="C:proton-transporting ATP synthase complex"/>
    <property type="evidence" value="ECO:0007669"/>
    <property type="project" value="UniProtKB-KW"/>
</dbReference>
<evidence type="ECO:0000256" key="6">
    <source>
        <dbReference type="ARBA" id="ARBA00022840"/>
    </source>
</evidence>